<dbReference type="AlphaFoldDB" id="H0FFN0"/>
<dbReference type="InterPro" id="IPR013149">
    <property type="entry name" value="ADH-like_C"/>
</dbReference>
<proteinExistence type="inferred from homology"/>
<evidence type="ECO:0000256" key="5">
    <source>
        <dbReference type="SAM" id="MobiDB-lite"/>
    </source>
</evidence>
<feature type="domain" description="Enoyl reductase (ER)" evidence="6">
    <location>
        <begin position="10"/>
        <end position="349"/>
    </location>
</feature>
<keyword evidence="3" id="KW-0560">Oxidoreductase</keyword>
<accession>H0FFN0</accession>
<dbReference type="InterPro" id="IPR050129">
    <property type="entry name" value="Zn_alcohol_dh"/>
</dbReference>
<comment type="cofactor">
    <cofactor evidence="4">
        <name>Zn(2+)</name>
        <dbReference type="ChEBI" id="CHEBI:29105"/>
    </cofactor>
</comment>
<dbReference type="Pfam" id="PF00107">
    <property type="entry name" value="ADH_zinc_N"/>
    <property type="match status" value="1"/>
</dbReference>
<dbReference type="Proteomes" id="UP000003113">
    <property type="component" value="Unassembled WGS sequence"/>
</dbReference>
<organism evidence="7 8">
    <name type="scientific">Achromobacter arsenitoxydans SY8</name>
    <dbReference type="NCBI Taxonomy" id="477184"/>
    <lineage>
        <taxon>Bacteria</taxon>
        <taxon>Pseudomonadati</taxon>
        <taxon>Pseudomonadota</taxon>
        <taxon>Betaproteobacteria</taxon>
        <taxon>Burkholderiales</taxon>
        <taxon>Alcaligenaceae</taxon>
        <taxon>Achromobacter</taxon>
    </lineage>
</organism>
<feature type="region of interest" description="Disordered" evidence="5">
    <location>
        <begin position="353"/>
        <end position="378"/>
    </location>
</feature>
<dbReference type="EMBL" id="AGUF01000096">
    <property type="protein sequence ID" value="EHK62910.1"/>
    <property type="molecule type" value="Genomic_DNA"/>
</dbReference>
<dbReference type="SUPFAM" id="SSF51735">
    <property type="entry name" value="NAD(P)-binding Rossmann-fold domains"/>
    <property type="match status" value="1"/>
</dbReference>
<dbReference type="CDD" id="cd08240">
    <property type="entry name" value="6_hydroxyhexanoate_dh_like"/>
    <property type="match status" value="1"/>
</dbReference>
<dbReference type="OrthoDB" id="9771084at2"/>
<dbReference type="InterPro" id="IPR002328">
    <property type="entry name" value="ADH_Zn_CS"/>
</dbReference>
<reference evidence="7 8" key="1">
    <citation type="journal article" date="2012" name="J. Bacteriol.">
        <title>Genome sequence of the highly efficient arsenite-oxidizing bacterium Achromobacter arsenitoxydans SY8.</title>
        <authorList>
            <person name="Li X."/>
            <person name="Hu Y."/>
            <person name="Gong J."/>
            <person name="Lin Y."/>
            <person name="Johnstone L."/>
            <person name="Rensing C."/>
            <person name="Wang G."/>
        </authorList>
    </citation>
    <scope>NUCLEOTIDE SEQUENCE [LARGE SCALE GENOMIC DNA]</scope>
    <source>
        <strain evidence="7 8">SY8</strain>
    </source>
</reference>
<dbReference type="InterPro" id="IPR013154">
    <property type="entry name" value="ADH-like_N"/>
</dbReference>
<feature type="compositionally biased region" description="Low complexity" evidence="5">
    <location>
        <begin position="353"/>
        <end position="370"/>
    </location>
</feature>
<evidence type="ECO:0000259" key="6">
    <source>
        <dbReference type="SMART" id="SM00829"/>
    </source>
</evidence>
<sequence>MISYQVTAFGQPLARSEHPTPAPSGGQVLLRVLAAGVCHTDIHTWEGGYDLGGGKRLSMEQRGVSLPLTLGHETVGEVVAAGPDAPADIRPGQRYLVYPWIGCGDCKVCRRGRENLCAAPRFLGIFRPGGYSDHIMAPDARYLVGIGDLRPEQAAPYACSGLTTYSAIRKIPPEVLAEEAVVVIGAGGLGLMCVTLLKALGCPVVVVLEADGARRGAALAAGAHAAIDSGAADATAQARQAAGEVWAVIDCVGAAGTVQQGMDLLTKGGQLILVGLFGGELSLSPALIPMRAISIQGSYIGNLEELKALMALVRERKPRAIPTDCRCLDDAQSALADLSAGRVVGRLLLGPHSAQPASRASGAASRPLSATPLQASQP</sequence>
<evidence type="ECO:0000313" key="8">
    <source>
        <dbReference type="Proteomes" id="UP000003113"/>
    </source>
</evidence>
<evidence type="ECO:0000256" key="1">
    <source>
        <dbReference type="ARBA" id="ARBA00022723"/>
    </source>
</evidence>
<keyword evidence="8" id="KW-1185">Reference proteome</keyword>
<name>H0FFN0_9BURK</name>
<dbReference type="GO" id="GO:0008270">
    <property type="term" value="F:zinc ion binding"/>
    <property type="evidence" value="ECO:0007669"/>
    <property type="project" value="InterPro"/>
</dbReference>
<dbReference type="SMART" id="SM00829">
    <property type="entry name" value="PKS_ER"/>
    <property type="match status" value="1"/>
</dbReference>
<dbReference type="GO" id="GO:0016616">
    <property type="term" value="F:oxidoreductase activity, acting on the CH-OH group of donors, NAD or NADP as acceptor"/>
    <property type="evidence" value="ECO:0007669"/>
    <property type="project" value="UniProtKB-ARBA"/>
</dbReference>
<dbReference type="RefSeq" id="WP_008168787.1">
    <property type="nucleotide sequence ID" value="NZ_AGUF01000096.1"/>
</dbReference>
<dbReference type="PATRIC" id="fig|477184.5.peg.5491"/>
<evidence type="ECO:0000256" key="3">
    <source>
        <dbReference type="ARBA" id="ARBA00023002"/>
    </source>
</evidence>
<keyword evidence="2 4" id="KW-0862">Zinc</keyword>
<gene>
    <name evidence="7" type="ORF">KYC_27998</name>
</gene>
<dbReference type="PANTHER" id="PTHR43401:SF4">
    <property type="entry name" value="D-ARABINOSE 1-DEHYDROGENASE (NADP(+))"/>
    <property type="match status" value="1"/>
</dbReference>
<dbReference type="InterPro" id="IPR020843">
    <property type="entry name" value="ER"/>
</dbReference>
<dbReference type="Pfam" id="PF08240">
    <property type="entry name" value="ADH_N"/>
    <property type="match status" value="1"/>
</dbReference>
<comment type="caution">
    <text evidence="7">The sequence shown here is derived from an EMBL/GenBank/DDBJ whole genome shotgun (WGS) entry which is preliminary data.</text>
</comment>
<dbReference type="eggNOG" id="COG1064">
    <property type="taxonomic scope" value="Bacteria"/>
</dbReference>
<dbReference type="PROSITE" id="PS00059">
    <property type="entry name" value="ADH_ZINC"/>
    <property type="match status" value="1"/>
</dbReference>
<dbReference type="PANTHER" id="PTHR43401">
    <property type="entry name" value="L-THREONINE 3-DEHYDROGENASE"/>
    <property type="match status" value="1"/>
</dbReference>
<dbReference type="Gene3D" id="3.90.180.10">
    <property type="entry name" value="Medium-chain alcohol dehydrogenases, catalytic domain"/>
    <property type="match status" value="1"/>
</dbReference>
<evidence type="ECO:0000256" key="4">
    <source>
        <dbReference type="RuleBase" id="RU361277"/>
    </source>
</evidence>
<dbReference type="InterPro" id="IPR036291">
    <property type="entry name" value="NAD(P)-bd_dom_sf"/>
</dbReference>
<evidence type="ECO:0000313" key="7">
    <source>
        <dbReference type="EMBL" id="EHK62910.1"/>
    </source>
</evidence>
<comment type="similarity">
    <text evidence="4">Belongs to the zinc-containing alcohol dehydrogenase family.</text>
</comment>
<dbReference type="Gene3D" id="3.40.50.720">
    <property type="entry name" value="NAD(P)-binding Rossmann-like Domain"/>
    <property type="match status" value="1"/>
</dbReference>
<evidence type="ECO:0000256" key="2">
    <source>
        <dbReference type="ARBA" id="ARBA00022833"/>
    </source>
</evidence>
<dbReference type="SUPFAM" id="SSF50129">
    <property type="entry name" value="GroES-like"/>
    <property type="match status" value="1"/>
</dbReference>
<dbReference type="InterPro" id="IPR011032">
    <property type="entry name" value="GroES-like_sf"/>
</dbReference>
<protein>
    <submittedName>
        <fullName evidence="7">Alcohol dehydrogenase GroES domain-containing protein</fullName>
    </submittedName>
</protein>
<dbReference type="STRING" id="477184.KYC_27998"/>
<keyword evidence="1 4" id="KW-0479">Metal-binding</keyword>